<dbReference type="GO" id="GO:0001228">
    <property type="term" value="F:DNA-binding transcription activator activity, RNA polymerase II-specific"/>
    <property type="evidence" value="ECO:0007669"/>
    <property type="project" value="TreeGrafter"/>
</dbReference>
<dbReference type="VEuPathDB" id="FungiDB:CPC735_049570"/>
<dbReference type="CDD" id="cd01389">
    <property type="entry name" value="HMG-box_ROX1-like"/>
    <property type="match status" value="1"/>
</dbReference>
<feature type="region of interest" description="Disordered" evidence="5">
    <location>
        <begin position="191"/>
        <end position="283"/>
    </location>
</feature>
<dbReference type="GO" id="GO:0000122">
    <property type="term" value="P:negative regulation of transcription by RNA polymerase II"/>
    <property type="evidence" value="ECO:0007669"/>
    <property type="project" value="TreeGrafter"/>
</dbReference>
<evidence type="ECO:0000313" key="7">
    <source>
        <dbReference type="EMBL" id="EER23587.1"/>
    </source>
</evidence>
<evidence type="ECO:0000256" key="3">
    <source>
        <dbReference type="ARBA" id="ARBA00023163"/>
    </source>
</evidence>
<dbReference type="Pfam" id="PF00505">
    <property type="entry name" value="HMG_box"/>
    <property type="match status" value="1"/>
</dbReference>
<keyword evidence="3" id="KW-0804">Transcription</keyword>
<dbReference type="GO" id="GO:0005634">
    <property type="term" value="C:nucleus"/>
    <property type="evidence" value="ECO:0007669"/>
    <property type="project" value="UniProtKB-UniRule"/>
</dbReference>
<dbReference type="InterPro" id="IPR036910">
    <property type="entry name" value="HMG_box_dom_sf"/>
</dbReference>
<accession>C5PGD4</accession>
<dbReference type="InterPro" id="IPR050140">
    <property type="entry name" value="SRY-related_HMG-box_TF-like"/>
</dbReference>
<dbReference type="Gene3D" id="1.10.30.10">
    <property type="entry name" value="High mobility group box domain"/>
    <property type="match status" value="1"/>
</dbReference>
<keyword evidence="4" id="KW-0539">Nucleus</keyword>
<dbReference type="HOGENOM" id="CLU_010453_0_0_1"/>
<dbReference type="GO" id="GO:0030154">
    <property type="term" value="P:cell differentiation"/>
    <property type="evidence" value="ECO:0007669"/>
    <property type="project" value="TreeGrafter"/>
</dbReference>
<dbReference type="SMART" id="SM00398">
    <property type="entry name" value="HMG"/>
    <property type="match status" value="1"/>
</dbReference>
<name>C5PGD4_COCP7</name>
<evidence type="ECO:0000259" key="6">
    <source>
        <dbReference type="PROSITE" id="PS50118"/>
    </source>
</evidence>
<evidence type="ECO:0000256" key="4">
    <source>
        <dbReference type="PROSITE-ProRule" id="PRU00267"/>
    </source>
</evidence>
<reference evidence="7 8" key="1">
    <citation type="journal article" date="2009" name="Genome Res.">
        <title>Comparative genomic analyses of the human fungal pathogens Coccidioides and their relatives.</title>
        <authorList>
            <person name="Sharpton T.J."/>
            <person name="Stajich J.E."/>
            <person name="Rounsley S.D."/>
            <person name="Gardner M.J."/>
            <person name="Wortman J.R."/>
            <person name="Jordar V.S."/>
            <person name="Maiti R."/>
            <person name="Kodira C.D."/>
            <person name="Neafsey D.E."/>
            <person name="Zeng Q."/>
            <person name="Hung C.-Y."/>
            <person name="McMahan C."/>
            <person name="Muszewska A."/>
            <person name="Grynberg M."/>
            <person name="Mandel M.A."/>
            <person name="Kellner E.M."/>
            <person name="Barker B.M."/>
            <person name="Galgiani J.N."/>
            <person name="Orbach M.J."/>
            <person name="Kirkland T.N."/>
            <person name="Cole G.T."/>
            <person name="Henn M.R."/>
            <person name="Birren B.W."/>
            <person name="Taylor J.W."/>
        </authorList>
    </citation>
    <scope>NUCLEOTIDE SEQUENCE [LARGE SCALE GENOMIC DNA]</scope>
    <source>
        <strain evidence="8">C735</strain>
    </source>
</reference>
<dbReference type="SUPFAM" id="SSF47095">
    <property type="entry name" value="HMG-box"/>
    <property type="match status" value="1"/>
</dbReference>
<sequence length="667" mass="74217">MSYDRVLPRPLGLCYDFTGRDLPIRANTLLDHKIMADSLNGSTFNKPVYQQSVQLEMNFAAPATARTPALELGMSSKQAHVTEGGPVLSLPLSRKRVSTVASCHLAREERATSAGSTKSTSSKDSNVQFCLCQPDPKIPRPRNAFILFRQHFQSAVVAQNPGLANPDISKIIGEKWRTLPNESKQEWKNLAEEEKARHQQQYPDYRYQPRRYGRKGSSAGTTSSGISNNPTGASVCSRCGGRVMNPPSTPTASFGPPLQTQDDSSVQPQASQKTDSSVNSRFVRKAARSASPIQSNSIFEWGSAFQPQYHDDNARLSPGTKRRRCEFFPPRRDLDPGNGYSSRSMSFSRPDVLQQRNPYVMEPQRPYGMRSFSEPDHDASLTLPPLQTLSASQQNRQNEVEAMVMTIPFINKIKMLSKISPPFTTTRPARERHGAVIAVEGQGSESVRCVVRYLQSVLSSKDGQIVRVFDGPNLDSSKSPSMAEDMRDATVQYLETISAWHKISEEIMHFINDSRAVGINQLEHGKLSAELSPKSLPPRPNMATQDLDGAVPISPDSPFRIALVPRYQLSTADAHACATPINDSYAPIDHWQWMASLWRGCVGPDVTVYVQDCEHEELIKFGEGNPVENRLDDARTLAVRRLAESANSIEEKALRRIGFEVDEFLRR</sequence>
<evidence type="ECO:0000313" key="8">
    <source>
        <dbReference type="Proteomes" id="UP000009084"/>
    </source>
</evidence>
<dbReference type="PROSITE" id="PS50118">
    <property type="entry name" value="HMG_BOX_2"/>
    <property type="match status" value="1"/>
</dbReference>
<dbReference type="OrthoDB" id="6247875at2759"/>
<proteinExistence type="predicted"/>
<comment type="caution">
    <text evidence="7">The sequence shown here is derived from an EMBL/GenBank/DDBJ whole genome shotgun (WGS) entry which is preliminary data.</text>
</comment>
<organism evidence="7 8">
    <name type="scientific">Coccidioides posadasii (strain C735)</name>
    <name type="common">Valley fever fungus</name>
    <dbReference type="NCBI Taxonomy" id="222929"/>
    <lineage>
        <taxon>Eukaryota</taxon>
        <taxon>Fungi</taxon>
        <taxon>Dikarya</taxon>
        <taxon>Ascomycota</taxon>
        <taxon>Pezizomycotina</taxon>
        <taxon>Eurotiomycetes</taxon>
        <taxon>Eurotiomycetidae</taxon>
        <taxon>Onygenales</taxon>
        <taxon>Onygenaceae</taxon>
        <taxon>Coccidioides</taxon>
    </lineage>
</organism>
<gene>
    <name evidence="7" type="ORF">CPC735_049570</name>
</gene>
<dbReference type="PANTHER" id="PTHR10270">
    <property type="entry name" value="SOX TRANSCRIPTION FACTOR"/>
    <property type="match status" value="1"/>
</dbReference>
<feature type="compositionally biased region" description="Polar residues" evidence="5">
    <location>
        <begin position="258"/>
        <end position="280"/>
    </location>
</feature>
<evidence type="ECO:0000256" key="2">
    <source>
        <dbReference type="ARBA" id="ARBA00023125"/>
    </source>
</evidence>
<dbReference type="Proteomes" id="UP000009084">
    <property type="component" value="Unassembled WGS sequence"/>
</dbReference>
<dbReference type="FunFam" id="1.10.30.10:FF:000041">
    <property type="entry name" value="HMG box family protein"/>
    <property type="match status" value="1"/>
</dbReference>
<dbReference type="InterPro" id="IPR009071">
    <property type="entry name" value="HMG_box_dom"/>
</dbReference>
<feature type="compositionally biased region" description="Low complexity" evidence="5">
    <location>
        <begin position="216"/>
        <end position="227"/>
    </location>
</feature>
<feature type="compositionally biased region" description="Basic and acidic residues" evidence="5">
    <location>
        <begin position="325"/>
        <end position="335"/>
    </location>
</feature>
<dbReference type="PANTHER" id="PTHR10270:SF320">
    <property type="entry name" value="BOX TRANSCRIPTIONAL REGULATOR, PUTATIVE (AFU_ORTHOLOGUE AFUA_4G10820)-RELATED"/>
    <property type="match status" value="1"/>
</dbReference>
<feature type="domain" description="HMG box" evidence="6">
    <location>
        <begin position="138"/>
        <end position="206"/>
    </location>
</feature>
<feature type="DNA-binding region" description="HMG box" evidence="4">
    <location>
        <begin position="138"/>
        <end position="206"/>
    </location>
</feature>
<dbReference type="EMBL" id="ACFW01000049">
    <property type="protein sequence ID" value="EER23587.1"/>
    <property type="molecule type" value="Genomic_DNA"/>
</dbReference>
<evidence type="ECO:0000256" key="1">
    <source>
        <dbReference type="ARBA" id="ARBA00023015"/>
    </source>
</evidence>
<dbReference type="AlphaFoldDB" id="C5PGD4"/>
<keyword evidence="1" id="KW-0805">Transcription regulation</keyword>
<evidence type="ECO:0000256" key="5">
    <source>
        <dbReference type="SAM" id="MobiDB-lite"/>
    </source>
</evidence>
<keyword evidence="2 4" id="KW-0238">DNA-binding</keyword>
<dbReference type="KEGG" id="cpw:9691202"/>
<feature type="region of interest" description="Disordered" evidence="5">
    <location>
        <begin position="309"/>
        <end position="346"/>
    </location>
</feature>
<dbReference type="GO" id="GO:0000978">
    <property type="term" value="F:RNA polymerase II cis-regulatory region sequence-specific DNA binding"/>
    <property type="evidence" value="ECO:0007669"/>
    <property type="project" value="TreeGrafter"/>
</dbReference>
<protein>
    <submittedName>
        <fullName evidence="7">HMG box domain containing protein</fullName>
    </submittedName>
</protein>